<dbReference type="Proteomes" id="UP000663880">
    <property type="component" value="Unassembled WGS sequence"/>
</dbReference>
<dbReference type="Gene3D" id="3.40.50.2000">
    <property type="entry name" value="Glycogen Phosphorylase B"/>
    <property type="match status" value="1"/>
</dbReference>
<keyword evidence="2" id="KW-0328">Glycosyltransferase</keyword>
<accession>A0A821W8P7</accession>
<evidence type="ECO:0000313" key="5">
    <source>
        <dbReference type="Proteomes" id="UP000663880"/>
    </source>
</evidence>
<reference evidence="4" key="1">
    <citation type="submission" date="2021-02" db="EMBL/GenBank/DDBJ databases">
        <authorList>
            <person name="Steward A R."/>
        </authorList>
    </citation>
    <scope>NUCLEOTIDE SEQUENCE</scope>
</reference>
<dbReference type="GO" id="GO:0008194">
    <property type="term" value="F:UDP-glycosyltransferase activity"/>
    <property type="evidence" value="ECO:0007669"/>
    <property type="project" value="InterPro"/>
</dbReference>
<evidence type="ECO:0000313" key="4">
    <source>
        <dbReference type="EMBL" id="CAF4920028.1"/>
    </source>
</evidence>
<keyword evidence="3" id="KW-0808">Transferase</keyword>
<keyword evidence="5" id="KW-1185">Reference proteome</keyword>
<evidence type="ECO:0000256" key="3">
    <source>
        <dbReference type="ARBA" id="ARBA00022679"/>
    </source>
</evidence>
<dbReference type="EMBL" id="CAJOBZ010000054">
    <property type="protein sequence ID" value="CAF4920028.1"/>
    <property type="molecule type" value="Genomic_DNA"/>
</dbReference>
<dbReference type="InterPro" id="IPR050271">
    <property type="entry name" value="UDP-glycosyltransferase"/>
</dbReference>
<dbReference type="OrthoDB" id="5835829at2759"/>
<evidence type="ECO:0000256" key="2">
    <source>
        <dbReference type="ARBA" id="ARBA00022676"/>
    </source>
</evidence>
<gene>
    <name evidence="4" type="ORF">PMACD_LOCUS12931</name>
</gene>
<name>A0A821W8P7_9NEOP</name>
<dbReference type="AlphaFoldDB" id="A0A821W8P7"/>
<proteinExistence type="inferred from homology"/>
<dbReference type="PANTHER" id="PTHR48043:SF159">
    <property type="entry name" value="EG:EG0003.4 PROTEIN-RELATED"/>
    <property type="match status" value="1"/>
</dbReference>
<comment type="caution">
    <text evidence="4">The sequence shown here is derived from an EMBL/GenBank/DDBJ whole genome shotgun (WGS) entry which is preliminary data.</text>
</comment>
<organism evidence="4 5">
    <name type="scientific">Pieris macdunnoughi</name>
    <dbReference type="NCBI Taxonomy" id="345717"/>
    <lineage>
        <taxon>Eukaryota</taxon>
        <taxon>Metazoa</taxon>
        <taxon>Ecdysozoa</taxon>
        <taxon>Arthropoda</taxon>
        <taxon>Hexapoda</taxon>
        <taxon>Insecta</taxon>
        <taxon>Pterygota</taxon>
        <taxon>Neoptera</taxon>
        <taxon>Endopterygota</taxon>
        <taxon>Lepidoptera</taxon>
        <taxon>Glossata</taxon>
        <taxon>Ditrysia</taxon>
        <taxon>Papilionoidea</taxon>
        <taxon>Pieridae</taxon>
        <taxon>Pierinae</taxon>
        <taxon>Pieris</taxon>
    </lineage>
</organism>
<protein>
    <submittedName>
        <fullName evidence="4">Uncharacterized protein</fullName>
    </submittedName>
</protein>
<evidence type="ECO:0000256" key="1">
    <source>
        <dbReference type="ARBA" id="ARBA00009995"/>
    </source>
</evidence>
<dbReference type="Pfam" id="PF00201">
    <property type="entry name" value="UDPGT"/>
    <property type="match status" value="1"/>
</dbReference>
<dbReference type="SUPFAM" id="SSF53756">
    <property type="entry name" value="UDP-Glycosyltransferase/glycogen phosphorylase"/>
    <property type="match status" value="1"/>
</dbReference>
<sequence length="86" mass="9855">MDNAKNGVIYFSLGSNLKSKHFPQELREGLLKLFGELKQTVIWKFEEQLETRPKNVHIVQRAPQQSILAHPNCVLFISYGGTLVFL</sequence>
<dbReference type="InterPro" id="IPR002213">
    <property type="entry name" value="UDP_glucos_trans"/>
</dbReference>
<comment type="similarity">
    <text evidence="1">Belongs to the UDP-glycosyltransferase family.</text>
</comment>
<dbReference type="PANTHER" id="PTHR48043">
    <property type="entry name" value="EG:EG0003.4 PROTEIN-RELATED"/>
    <property type="match status" value="1"/>
</dbReference>